<reference evidence="6 7" key="1">
    <citation type="submission" date="2015-06" db="EMBL/GenBank/DDBJ databases">
        <title>Draft genome sequence of an Antarctic Pseudomonas sp. strain KG01 with full potential for biotechnological applications.</title>
        <authorList>
            <person name="Pavlov M.S."/>
            <person name="Lira F."/>
            <person name="Martinez J.L."/>
            <person name="Marshall S.H."/>
        </authorList>
    </citation>
    <scope>NUCLEOTIDE SEQUENCE [LARGE SCALE GENOMIC DNA]</scope>
    <source>
        <strain evidence="6 7">KG01</strain>
    </source>
</reference>
<dbReference type="STRING" id="1674920.ACR52_13320"/>
<dbReference type="Gene3D" id="1.10.10.10">
    <property type="entry name" value="Winged helix-like DNA-binding domain superfamily/Winged helix DNA-binding domain"/>
    <property type="match status" value="1"/>
</dbReference>
<dbReference type="Gene3D" id="3.40.50.2300">
    <property type="match status" value="1"/>
</dbReference>
<dbReference type="InterPro" id="IPR001789">
    <property type="entry name" value="Sig_transdc_resp-reg_receiver"/>
</dbReference>
<gene>
    <name evidence="6" type="ORF">ACR52_13320</name>
</gene>
<evidence type="ECO:0000256" key="1">
    <source>
        <dbReference type="ARBA" id="ARBA00022553"/>
    </source>
</evidence>
<dbReference type="InterPro" id="IPR000792">
    <property type="entry name" value="Tscrpt_reg_LuxR_C"/>
</dbReference>
<evidence type="ECO:0000256" key="2">
    <source>
        <dbReference type="ARBA" id="ARBA00023125"/>
    </source>
</evidence>
<evidence type="ECO:0000259" key="5">
    <source>
        <dbReference type="PROSITE" id="PS50110"/>
    </source>
</evidence>
<dbReference type="PANTHER" id="PTHR45566:SF2">
    <property type="entry name" value="NARL SUBFAMILY"/>
    <property type="match status" value="1"/>
</dbReference>
<comment type="caution">
    <text evidence="6">The sequence shown here is derived from an EMBL/GenBank/DDBJ whole genome shotgun (WGS) entry which is preliminary data.</text>
</comment>
<keyword evidence="1 3" id="KW-0597">Phosphoprotein</keyword>
<dbReference type="SUPFAM" id="SSF46894">
    <property type="entry name" value="C-terminal effector domain of the bipartite response regulators"/>
    <property type="match status" value="1"/>
</dbReference>
<dbReference type="InterPro" id="IPR058245">
    <property type="entry name" value="NreC/VraR/RcsB-like_REC"/>
</dbReference>
<accession>A0A0J8FZG7</accession>
<dbReference type="EMBL" id="LFMW01000007">
    <property type="protein sequence ID" value="KMT55530.1"/>
    <property type="molecule type" value="Genomic_DNA"/>
</dbReference>
<dbReference type="Proteomes" id="UP000037551">
    <property type="component" value="Unassembled WGS sequence"/>
</dbReference>
<dbReference type="GO" id="GO:0003677">
    <property type="term" value="F:DNA binding"/>
    <property type="evidence" value="ECO:0007669"/>
    <property type="project" value="UniProtKB-KW"/>
</dbReference>
<dbReference type="PATRIC" id="fig|1674920.3.peg.5497"/>
<dbReference type="SMART" id="SM00448">
    <property type="entry name" value="REC"/>
    <property type="match status" value="1"/>
</dbReference>
<keyword evidence="2" id="KW-0238">DNA-binding</keyword>
<dbReference type="InterPro" id="IPR011006">
    <property type="entry name" value="CheY-like_superfamily"/>
</dbReference>
<keyword evidence="7" id="KW-1185">Reference proteome</keyword>
<sequence>MKKIKVVIADDHPIVLLGVREVIQRDGRFIVVGEATSSSQLIDRLQSEKPDVVITDFHMPGDSTFGDGLKLIEYLTRRFVDTQILVLTMMSNNLIVSRLHELGVMGVIQKNHLHEEIENALNALASRRNYQSPVQEAISVIHNQQQVDERFASLSLREMEILRLFVAGHSVTDIARMVNRSSKTVSAQKVSAMRKLAVTTDQALVTYCVNAGKFQ</sequence>
<feature type="modified residue" description="4-aspartylphosphate" evidence="3">
    <location>
        <position position="56"/>
    </location>
</feature>
<dbReference type="PANTHER" id="PTHR45566">
    <property type="entry name" value="HTH-TYPE TRANSCRIPTIONAL REGULATOR YHJB-RELATED"/>
    <property type="match status" value="1"/>
</dbReference>
<evidence type="ECO:0000256" key="3">
    <source>
        <dbReference type="PROSITE-ProRule" id="PRU00169"/>
    </source>
</evidence>
<dbReference type="InterPro" id="IPR016032">
    <property type="entry name" value="Sig_transdc_resp-reg_C-effctor"/>
</dbReference>
<dbReference type="CDD" id="cd17535">
    <property type="entry name" value="REC_NarL-like"/>
    <property type="match status" value="1"/>
</dbReference>
<feature type="domain" description="HTH luxR-type" evidence="4">
    <location>
        <begin position="147"/>
        <end position="212"/>
    </location>
</feature>
<dbReference type="InterPro" id="IPR051015">
    <property type="entry name" value="EvgA-like"/>
</dbReference>
<dbReference type="PRINTS" id="PR00038">
    <property type="entry name" value="HTHLUXR"/>
</dbReference>
<dbReference type="AlphaFoldDB" id="A0A0J8FZG7"/>
<evidence type="ECO:0000259" key="4">
    <source>
        <dbReference type="PROSITE" id="PS50043"/>
    </source>
</evidence>
<dbReference type="Pfam" id="PF00196">
    <property type="entry name" value="GerE"/>
    <property type="match status" value="1"/>
</dbReference>
<dbReference type="InterPro" id="IPR036388">
    <property type="entry name" value="WH-like_DNA-bd_sf"/>
</dbReference>
<evidence type="ECO:0000313" key="7">
    <source>
        <dbReference type="Proteomes" id="UP000037551"/>
    </source>
</evidence>
<protein>
    <submittedName>
        <fullName evidence="6">LuxR family transcriptional regulator</fullName>
    </submittedName>
</protein>
<organism evidence="6 7">
    <name type="scientific">Pseudomonas fildesensis</name>
    <dbReference type="NCBI Taxonomy" id="1674920"/>
    <lineage>
        <taxon>Bacteria</taxon>
        <taxon>Pseudomonadati</taxon>
        <taxon>Pseudomonadota</taxon>
        <taxon>Gammaproteobacteria</taxon>
        <taxon>Pseudomonadales</taxon>
        <taxon>Pseudomonadaceae</taxon>
        <taxon>Pseudomonas</taxon>
    </lineage>
</organism>
<dbReference type="Pfam" id="PF00072">
    <property type="entry name" value="Response_reg"/>
    <property type="match status" value="1"/>
</dbReference>
<dbReference type="PROSITE" id="PS50043">
    <property type="entry name" value="HTH_LUXR_2"/>
    <property type="match status" value="1"/>
</dbReference>
<evidence type="ECO:0000313" key="6">
    <source>
        <dbReference type="EMBL" id="KMT55530.1"/>
    </source>
</evidence>
<dbReference type="RefSeq" id="WP_048724719.1">
    <property type="nucleotide sequence ID" value="NZ_JBJGXJ010000012.1"/>
</dbReference>
<name>A0A0J8FZG7_9PSED</name>
<dbReference type="GO" id="GO:0006355">
    <property type="term" value="P:regulation of DNA-templated transcription"/>
    <property type="evidence" value="ECO:0007669"/>
    <property type="project" value="InterPro"/>
</dbReference>
<dbReference type="GO" id="GO:0000160">
    <property type="term" value="P:phosphorelay signal transduction system"/>
    <property type="evidence" value="ECO:0007669"/>
    <property type="project" value="InterPro"/>
</dbReference>
<feature type="domain" description="Response regulatory" evidence="5">
    <location>
        <begin position="5"/>
        <end position="125"/>
    </location>
</feature>
<dbReference type="PROSITE" id="PS00622">
    <property type="entry name" value="HTH_LUXR_1"/>
    <property type="match status" value="1"/>
</dbReference>
<dbReference type="SUPFAM" id="SSF52172">
    <property type="entry name" value="CheY-like"/>
    <property type="match status" value="1"/>
</dbReference>
<proteinExistence type="predicted"/>
<dbReference type="SMART" id="SM00421">
    <property type="entry name" value="HTH_LUXR"/>
    <property type="match status" value="1"/>
</dbReference>
<dbReference type="PROSITE" id="PS50110">
    <property type="entry name" value="RESPONSE_REGULATORY"/>
    <property type="match status" value="1"/>
</dbReference>
<dbReference type="CDD" id="cd06170">
    <property type="entry name" value="LuxR_C_like"/>
    <property type="match status" value="1"/>
</dbReference>
<dbReference type="OrthoDB" id="4313922at2"/>